<proteinExistence type="predicted"/>
<evidence type="ECO:0000256" key="1">
    <source>
        <dbReference type="SAM" id="SignalP"/>
    </source>
</evidence>
<comment type="caution">
    <text evidence="2">The sequence shown here is derived from an EMBL/GenBank/DDBJ whole genome shotgun (WGS) entry which is preliminary data.</text>
</comment>
<dbReference type="OrthoDB" id="10439719at2759"/>
<keyword evidence="3" id="KW-1185">Reference proteome</keyword>
<feature type="chain" id="PRO_5013184370" evidence="1">
    <location>
        <begin position="21"/>
        <end position="117"/>
    </location>
</feature>
<gene>
    <name evidence="2" type="ORF">BIW11_13139</name>
</gene>
<feature type="non-terminal residue" evidence="2">
    <location>
        <position position="117"/>
    </location>
</feature>
<evidence type="ECO:0000313" key="2">
    <source>
        <dbReference type="EMBL" id="OQR68071.1"/>
    </source>
</evidence>
<dbReference type="InParanoid" id="A0A1V9X3X6"/>
<accession>A0A1V9X3X6</accession>
<keyword evidence="1" id="KW-0732">Signal</keyword>
<sequence length="117" mass="12404">MGIVWLAFACLIISGGVVSATVPGGACSSPQIKLLSSYSTTDSAILTAHATSVHLSVVCESTPEAKESQRFYGGPVFFKLDDELELRPLAVIEPGRLQASWKTSSIVAPAAMFTLRF</sequence>
<reference evidence="2 3" key="1">
    <citation type="journal article" date="2017" name="Gigascience">
        <title>Draft genome of the honey bee ectoparasitic mite, Tropilaelaps mercedesae, is shaped by the parasitic life history.</title>
        <authorList>
            <person name="Dong X."/>
            <person name="Armstrong S.D."/>
            <person name="Xia D."/>
            <person name="Makepeace B.L."/>
            <person name="Darby A.C."/>
            <person name="Kadowaki T."/>
        </authorList>
    </citation>
    <scope>NUCLEOTIDE SEQUENCE [LARGE SCALE GENOMIC DNA]</scope>
    <source>
        <strain evidence="2">Wuxi-XJTLU</strain>
    </source>
</reference>
<dbReference type="Proteomes" id="UP000192247">
    <property type="component" value="Unassembled WGS sequence"/>
</dbReference>
<protein>
    <submittedName>
        <fullName evidence="2">Uncharacterized protein</fullName>
    </submittedName>
</protein>
<dbReference type="AlphaFoldDB" id="A0A1V9X3X6"/>
<organism evidence="2 3">
    <name type="scientific">Tropilaelaps mercedesae</name>
    <dbReference type="NCBI Taxonomy" id="418985"/>
    <lineage>
        <taxon>Eukaryota</taxon>
        <taxon>Metazoa</taxon>
        <taxon>Ecdysozoa</taxon>
        <taxon>Arthropoda</taxon>
        <taxon>Chelicerata</taxon>
        <taxon>Arachnida</taxon>
        <taxon>Acari</taxon>
        <taxon>Parasitiformes</taxon>
        <taxon>Mesostigmata</taxon>
        <taxon>Gamasina</taxon>
        <taxon>Dermanyssoidea</taxon>
        <taxon>Laelapidae</taxon>
        <taxon>Tropilaelaps</taxon>
    </lineage>
</organism>
<name>A0A1V9X3X6_9ACAR</name>
<dbReference type="EMBL" id="MNPL01026251">
    <property type="protein sequence ID" value="OQR68071.1"/>
    <property type="molecule type" value="Genomic_DNA"/>
</dbReference>
<feature type="signal peptide" evidence="1">
    <location>
        <begin position="1"/>
        <end position="20"/>
    </location>
</feature>
<evidence type="ECO:0000313" key="3">
    <source>
        <dbReference type="Proteomes" id="UP000192247"/>
    </source>
</evidence>